<name>A0A7C8N6B7_ORBOL</name>
<organism evidence="1 2">
    <name type="scientific">Orbilia oligospora</name>
    <name type="common">Nematode-trapping fungus</name>
    <name type="synonym">Arthrobotrys oligospora</name>
    <dbReference type="NCBI Taxonomy" id="2813651"/>
    <lineage>
        <taxon>Eukaryota</taxon>
        <taxon>Fungi</taxon>
        <taxon>Dikarya</taxon>
        <taxon>Ascomycota</taxon>
        <taxon>Pezizomycotina</taxon>
        <taxon>Orbiliomycetes</taxon>
        <taxon>Orbiliales</taxon>
        <taxon>Orbiliaceae</taxon>
        <taxon>Orbilia</taxon>
    </lineage>
</organism>
<evidence type="ECO:0000313" key="1">
    <source>
        <dbReference type="EMBL" id="KAF3085458.1"/>
    </source>
</evidence>
<evidence type="ECO:0000313" key="2">
    <source>
        <dbReference type="Proteomes" id="UP000475325"/>
    </source>
</evidence>
<comment type="caution">
    <text evidence="1">The sequence shown here is derived from an EMBL/GenBank/DDBJ whole genome shotgun (WGS) entry which is preliminary data.</text>
</comment>
<accession>A0A7C8N6B7</accession>
<gene>
    <name evidence="1" type="ORF">TWF102_011600</name>
</gene>
<proteinExistence type="predicted"/>
<reference evidence="1 2" key="1">
    <citation type="submission" date="2019-06" db="EMBL/GenBank/DDBJ databases">
        <authorList>
            <person name="Palmer J.M."/>
        </authorList>
    </citation>
    <scope>NUCLEOTIDE SEQUENCE [LARGE SCALE GENOMIC DNA]</scope>
    <source>
        <strain evidence="1 2">TWF102</strain>
    </source>
</reference>
<dbReference type="AlphaFoldDB" id="A0A7C8N6B7"/>
<dbReference type="EMBL" id="WIQW01000090">
    <property type="protein sequence ID" value="KAF3085458.1"/>
    <property type="molecule type" value="Genomic_DNA"/>
</dbReference>
<protein>
    <submittedName>
        <fullName evidence="1">Uncharacterized protein</fullName>
    </submittedName>
</protein>
<sequence>MHAARIKLHERRAIKTSPTANPRSRLPSNMHLHDSFATILFLDRNTGKSPVARAPPRVWQIVRPTRYRYDRLSIPMILYVRRWYDGLVEASHAFDGLALSRLAFPTGRAPAL</sequence>
<dbReference type="Proteomes" id="UP000475325">
    <property type="component" value="Unassembled WGS sequence"/>
</dbReference>